<evidence type="ECO:0000313" key="2">
    <source>
        <dbReference type="EMBL" id="CAH1996146.1"/>
    </source>
</evidence>
<evidence type="ECO:0000313" key="3">
    <source>
        <dbReference type="Proteomes" id="UP001152888"/>
    </source>
</evidence>
<dbReference type="Proteomes" id="UP001152888">
    <property type="component" value="Unassembled WGS sequence"/>
</dbReference>
<proteinExistence type="predicted"/>
<accession>A0A9P0LNY1</accession>
<reference evidence="2" key="1">
    <citation type="submission" date="2022-03" db="EMBL/GenBank/DDBJ databases">
        <authorList>
            <person name="Sayadi A."/>
        </authorList>
    </citation>
    <scope>NUCLEOTIDE SEQUENCE</scope>
</reference>
<organism evidence="2 3">
    <name type="scientific">Acanthoscelides obtectus</name>
    <name type="common">Bean weevil</name>
    <name type="synonym">Bruchus obtectus</name>
    <dbReference type="NCBI Taxonomy" id="200917"/>
    <lineage>
        <taxon>Eukaryota</taxon>
        <taxon>Metazoa</taxon>
        <taxon>Ecdysozoa</taxon>
        <taxon>Arthropoda</taxon>
        <taxon>Hexapoda</taxon>
        <taxon>Insecta</taxon>
        <taxon>Pterygota</taxon>
        <taxon>Neoptera</taxon>
        <taxon>Endopterygota</taxon>
        <taxon>Coleoptera</taxon>
        <taxon>Polyphaga</taxon>
        <taxon>Cucujiformia</taxon>
        <taxon>Chrysomeloidea</taxon>
        <taxon>Chrysomelidae</taxon>
        <taxon>Bruchinae</taxon>
        <taxon>Bruchini</taxon>
        <taxon>Acanthoscelides</taxon>
    </lineage>
</organism>
<evidence type="ECO:0000256" key="1">
    <source>
        <dbReference type="SAM" id="MobiDB-lite"/>
    </source>
</evidence>
<dbReference type="AlphaFoldDB" id="A0A9P0LNY1"/>
<comment type="caution">
    <text evidence="2">The sequence shown here is derived from an EMBL/GenBank/DDBJ whole genome shotgun (WGS) entry which is preliminary data.</text>
</comment>
<name>A0A9P0LNY1_ACAOB</name>
<feature type="compositionally biased region" description="Basic and acidic residues" evidence="1">
    <location>
        <begin position="50"/>
        <end position="67"/>
    </location>
</feature>
<feature type="region of interest" description="Disordered" evidence="1">
    <location>
        <begin position="48"/>
        <end position="67"/>
    </location>
</feature>
<gene>
    <name evidence="2" type="ORF">ACAOBT_LOCUS23052</name>
</gene>
<sequence>MIKKNPFTGIHKLDKIVVVNGSLYAYVQGAVLSSVALPSAFTANHPAFSTDHEGPVHSKRDQGESAHRYPVDGRLAMRCCRFF</sequence>
<keyword evidence="3" id="KW-1185">Reference proteome</keyword>
<protein>
    <submittedName>
        <fullName evidence="2">Uncharacterized protein</fullName>
    </submittedName>
</protein>
<dbReference type="EMBL" id="CAKOFQ010007250">
    <property type="protein sequence ID" value="CAH1996146.1"/>
    <property type="molecule type" value="Genomic_DNA"/>
</dbReference>